<dbReference type="RefSeq" id="WP_216437718.1">
    <property type="nucleotide sequence ID" value="NZ_JAHLQF010000001.1"/>
</dbReference>
<reference evidence="2 3" key="1">
    <citation type="submission" date="2021-06" db="EMBL/GenBank/DDBJ databases">
        <authorList>
            <person name="Sun Q."/>
            <person name="Li D."/>
        </authorList>
    </citation>
    <scope>NUCLEOTIDE SEQUENCE [LARGE SCALE GENOMIC DNA]</scope>
    <source>
        <strain evidence="2 3">MSJ-11</strain>
    </source>
</reference>
<gene>
    <name evidence="2" type="ORF">KQI86_03265</name>
</gene>
<evidence type="ECO:0000259" key="1">
    <source>
        <dbReference type="Pfam" id="PF14280"/>
    </source>
</evidence>
<dbReference type="Proteomes" id="UP000726170">
    <property type="component" value="Unassembled WGS sequence"/>
</dbReference>
<comment type="caution">
    <text evidence="2">The sequence shown here is derived from an EMBL/GenBank/DDBJ whole genome shotgun (WGS) entry which is preliminary data.</text>
</comment>
<sequence length="334" mass="39558">MLFPKRNISSLNGMIGETFFQYFVNEEMNCIYHKVDQENDFGIDGYIELVENGNVSGKLIGVQIKHGDSFFRSKTLGGYKYIGENKHLNYYLNSQSPIFIVILDQELTRMNWVQFKIEKTMPLQEKRWWIEVPKENKLKYNFKNAIFETAGPIIDFEEQIQMNWAIANLIKNSDYITLAVTKDEIENESFDFINNFIDGLCRNKEMLLDSKSSLDIFFPEYEEDSREIFQIPEIMQWLKKSIEIGIPWFYFLNNKWKNAGLSLLFHAYCISASTMRIERGFLVKFNNDELAKFFEINFYNMNNFMEQNGIDEEFNVEITEGIVTFFEEHMITIE</sequence>
<accession>A0ABS6EDQ3</accession>
<dbReference type="InterPro" id="IPR025375">
    <property type="entry name" value="DUF4365"/>
</dbReference>
<name>A0ABS6EDQ3_9CLOT</name>
<evidence type="ECO:0000313" key="3">
    <source>
        <dbReference type="Proteomes" id="UP000726170"/>
    </source>
</evidence>
<dbReference type="InterPro" id="IPR014946">
    <property type="entry name" value="CRR6"/>
</dbReference>
<proteinExistence type="predicted"/>
<evidence type="ECO:0000313" key="2">
    <source>
        <dbReference type="EMBL" id="MBU5483332.1"/>
    </source>
</evidence>
<feature type="domain" description="DUF4365" evidence="1">
    <location>
        <begin position="15"/>
        <end position="144"/>
    </location>
</feature>
<organism evidence="2 3">
    <name type="scientific">Clostridium mobile</name>
    <dbReference type="NCBI Taxonomy" id="2841512"/>
    <lineage>
        <taxon>Bacteria</taxon>
        <taxon>Bacillati</taxon>
        <taxon>Bacillota</taxon>
        <taxon>Clostridia</taxon>
        <taxon>Eubacteriales</taxon>
        <taxon>Clostridiaceae</taxon>
        <taxon>Clostridium</taxon>
    </lineage>
</organism>
<protein>
    <submittedName>
        <fullName evidence="2">DUF4365 and DUF1817 domain-containing protein</fullName>
    </submittedName>
</protein>
<dbReference type="EMBL" id="JAHLQF010000001">
    <property type="protein sequence ID" value="MBU5483332.1"/>
    <property type="molecule type" value="Genomic_DNA"/>
</dbReference>
<dbReference type="Pfam" id="PF08847">
    <property type="entry name" value="Crr6"/>
    <property type="match status" value="1"/>
</dbReference>
<keyword evidence="3" id="KW-1185">Reference proteome</keyword>
<dbReference type="Pfam" id="PF14280">
    <property type="entry name" value="DUF4365"/>
    <property type="match status" value="1"/>
</dbReference>